<evidence type="ECO:0000259" key="3">
    <source>
        <dbReference type="Pfam" id="PF00501"/>
    </source>
</evidence>
<reference evidence="6 7" key="3">
    <citation type="submission" date="2020-08" db="EMBL/GenBank/DDBJ databases">
        <title>Genomic Encyclopedia of Type Strains, Phase IV (KMG-IV): sequencing the most valuable type-strain genomes for metagenomic binning, comparative biology and taxonomic classification.</title>
        <authorList>
            <person name="Goeker M."/>
        </authorList>
    </citation>
    <scope>NUCLEOTIDE SEQUENCE [LARGE SCALE GENOMIC DNA]</scope>
    <source>
        <strain evidence="6 7">DSM 24105</strain>
    </source>
</reference>
<dbReference type="PROSITE" id="PS00455">
    <property type="entry name" value="AMP_BINDING"/>
    <property type="match status" value="1"/>
</dbReference>
<dbReference type="InterPro" id="IPR025110">
    <property type="entry name" value="AMP-bd_C"/>
</dbReference>
<comment type="similarity">
    <text evidence="1">Belongs to the ATP-dependent AMP-binding enzyme family.</text>
</comment>
<dbReference type="Gene3D" id="3.40.50.12780">
    <property type="entry name" value="N-terminal domain of ligase-like"/>
    <property type="match status" value="1"/>
</dbReference>
<evidence type="ECO:0000313" key="6">
    <source>
        <dbReference type="EMBL" id="MBB3901293.1"/>
    </source>
</evidence>
<dbReference type="PANTHER" id="PTHR43201:SF5">
    <property type="entry name" value="MEDIUM-CHAIN ACYL-COA LIGASE ACSF2, MITOCHONDRIAL"/>
    <property type="match status" value="1"/>
</dbReference>
<dbReference type="PANTHER" id="PTHR43201">
    <property type="entry name" value="ACYL-COA SYNTHETASE"/>
    <property type="match status" value="1"/>
</dbReference>
<dbReference type="GO" id="GO:0006631">
    <property type="term" value="P:fatty acid metabolic process"/>
    <property type="evidence" value="ECO:0007669"/>
    <property type="project" value="TreeGrafter"/>
</dbReference>
<sequence length="487" mass="51298">MAESISGRLRAAMARYASAGLTAITIPETVGYGALRDTIDAYAAGFHAWGVARGMTVGVIAPKSLAGIAAYFGAMQAGACACFLEPGLAPEALAEQAEVVGMRHLVVDETLIERFTVPALAALAIKPLAAVRGEGAYVDEALGPQDNAMLLFTSGSTGRPKGVLLRHGALICNAEGVLSHTGTSPEDRLLHVMPLHHTNGVNNQLIVPFLAGASLILADRFKPEIAIEHLRRDGPTYMTGVPTIYARMLPHLTDGERFPNLKFLRCGSAPITPALHEQIEAAFGVPLVVSYGLSEATCTSTMNPPKARKIGTIGTVLAGQELRLFNPVTDAPAPEGGEGEIRITGPALMAGYLGSTDQPIVDGWLRTGDLGRFDADGFLAITGRIKDVIIRGGENISPALIERQLATHPAIRDCCVVGAPDADLGEVPVAFVVLREGESLDEAGLKDFIRGSLARIYVPAQIRSLDILPTNGVGKTDRKSLRSLLAA</sequence>
<dbReference type="Proteomes" id="UP000517759">
    <property type="component" value="Unassembled WGS sequence"/>
</dbReference>
<gene>
    <name evidence="5" type="ORF">GCM10007884_36610</name>
    <name evidence="6" type="ORF">GGR33_000773</name>
</gene>
<dbReference type="Proteomes" id="UP001156881">
    <property type="component" value="Unassembled WGS sequence"/>
</dbReference>
<reference evidence="8" key="2">
    <citation type="journal article" date="2019" name="Int. J. Syst. Evol. Microbiol.">
        <title>The Global Catalogue of Microorganisms (GCM) 10K type strain sequencing project: providing services to taxonomists for standard genome sequencing and annotation.</title>
        <authorList>
            <consortium name="The Broad Institute Genomics Platform"/>
            <consortium name="The Broad Institute Genome Sequencing Center for Infectious Disease"/>
            <person name="Wu L."/>
            <person name="Ma J."/>
        </authorList>
    </citation>
    <scope>NUCLEOTIDE SEQUENCE [LARGE SCALE GENOMIC DNA]</scope>
    <source>
        <strain evidence="8">NBRC 107710</strain>
    </source>
</reference>
<feature type="domain" description="AMP-binding enzyme C-terminal" evidence="4">
    <location>
        <begin position="401"/>
        <end position="475"/>
    </location>
</feature>
<keyword evidence="2 6" id="KW-0436">Ligase</keyword>
<dbReference type="EMBL" id="BSPG01000025">
    <property type="protein sequence ID" value="GLS45670.1"/>
    <property type="molecule type" value="Genomic_DNA"/>
</dbReference>
<dbReference type="Pfam" id="PF13193">
    <property type="entry name" value="AMP-binding_C"/>
    <property type="match status" value="1"/>
</dbReference>
<evidence type="ECO:0000313" key="5">
    <source>
        <dbReference type="EMBL" id="GLS45670.1"/>
    </source>
</evidence>
<dbReference type="RefSeq" id="WP_183502026.1">
    <property type="nucleotide sequence ID" value="NZ_BSPG01000025.1"/>
</dbReference>
<proteinExistence type="inferred from homology"/>
<evidence type="ECO:0000313" key="8">
    <source>
        <dbReference type="Proteomes" id="UP001156881"/>
    </source>
</evidence>
<dbReference type="InterPro" id="IPR042099">
    <property type="entry name" value="ANL_N_sf"/>
</dbReference>
<evidence type="ECO:0000259" key="4">
    <source>
        <dbReference type="Pfam" id="PF13193"/>
    </source>
</evidence>
<evidence type="ECO:0000256" key="2">
    <source>
        <dbReference type="ARBA" id="ARBA00022598"/>
    </source>
</evidence>
<reference evidence="5" key="1">
    <citation type="journal article" date="2014" name="Int. J. Syst. Evol. Microbiol.">
        <title>Complete genome of a new Firmicutes species belonging to the dominant human colonic microbiota ('Ruminococcus bicirculans') reveals two chromosomes and a selective capacity to utilize plant glucans.</title>
        <authorList>
            <consortium name="NISC Comparative Sequencing Program"/>
            <person name="Wegmann U."/>
            <person name="Louis P."/>
            <person name="Goesmann A."/>
            <person name="Henrissat B."/>
            <person name="Duncan S.H."/>
            <person name="Flint H.J."/>
        </authorList>
    </citation>
    <scope>NUCLEOTIDE SEQUENCE</scope>
    <source>
        <strain evidence="5">NBRC 107710</strain>
    </source>
</reference>
<organism evidence="6 7">
    <name type="scientific">Methylobacterium brachythecii</name>
    <dbReference type="NCBI Taxonomy" id="1176177"/>
    <lineage>
        <taxon>Bacteria</taxon>
        <taxon>Pseudomonadati</taxon>
        <taxon>Pseudomonadota</taxon>
        <taxon>Alphaproteobacteria</taxon>
        <taxon>Hyphomicrobiales</taxon>
        <taxon>Methylobacteriaceae</taxon>
        <taxon>Methylobacterium</taxon>
    </lineage>
</organism>
<keyword evidence="8" id="KW-1185">Reference proteome</keyword>
<dbReference type="InterPro" id="IPR045851">
    <property type="entry name" value="AMP-bd_C_sf"/>
</dbReference>
<protein>
    <submittedName>
        <fullName evidence="6">Acyl-CoA synthetase (AMP-forming)/AMP-acid ligase II</fullName>
    </submittedName>
    <submittedName>
        <fullName evidence="5">Long-chain-fatty-acid--CoA ligase</fullName>
    </submittedName>
</protein>
<dbReference type="EMBL" id="JACIDN010000001">
    <property type="protein sequence ID" value="MBB3901293.1"/>
    <property type="molecule type" value="Genomic_DNA"/>
</dbReference>
<comment type="caution">
    <text evidence="6">The sequence shown here is derived from an EMBL/GenBank/DDBJ whole genome shotgun (WGS) entry which is preliminary data.</text>
</comment>
<feature type="domain" description="AMP-dependent synthetase/ligase" evidence="3">
    <location>
        <begin position="26"/>
        <end position="353"/>
    </location>
</feature>
<reference evidence="5" key="4">
    <citation type="submission" date="2023-01" db="EMBL/GenBank/DDBJ databases">
        <title>Draft genome sequence of Methylobacterium brachythecii strain NBRC 107710.</title>
        <authorList>
            <person name="Sun Q."/>
            <person name="Mori K."/>
        </authorList>
    </citation>
    <scope>NUCLEOTIDE SEQUENCE</scope>
    <source>
        <strain evidence="5">NBRC 107710</strain>
    </source>
</reference>
<accession>A0A7W6F5G0</accession>
<dbReference type="Pfam" id="PF00501">
    <property type="entry name" value="AMP-binding"/>
    <property type="match status" value="1"/>
</dbReference>
<name>A0A7W6F5G0_9HYPH</name>
<dbReference type="InterPro" id="IPR000873">
    <property type="entry name" value="AMP-dep_synth/lig_dom"/>
</dbReference>
<evidence type="ECO:0000313" key="7">
    <source>
        <dbReference type="Proteomes" id="UP000517759"/>
    </source>
</evidence>
<dbReference type="AlphaFoldDB" id="A0A7W6F5G0"/>
<dbReference type="Gene3D" id="3.30.300.30">
    <property type="match status" value="1"/>
</dbReference>
<dbReference type="GO" id="GO:0031956">
    <property type="term" value="F:medium-chain fatty acid-CoA ligase activity"/>
    <property type="evidence" value="ECO:0007669"/>
    <property type="project" value="TreeGrafter"/>
</dbReference>
<dbReference type="InterPro" id="IPR020845">
    <property type="entry name" value="AMP-binding_CS"/>
</dbReference>
<dbReference type="SUPFAM" id="SSF56801">
    <property type="entry name" value="Acetyl-CoA synthetase-like"/>
    <property type="match status" value="1"/>
</dbReference>
<evidence type="ECO:0000256" key="1">
    <source>
        <dbReference type="ARBA" id="ARBA00006432"/>
    </source>
</evidence>